<dbReference type="AlphaFoldDB" id="M6CXP9"/>
<dbReference type="PATRIC" id="fig|1218565.3.peg.976"/>
<dbReference type="EMBL" id="ANIK01000016">
    <property type="protein sequence ID" value="EMJ96662.1"/>
    <property type="molecule type" value="Genomic_DNA"/>
</dbReference>
<proteinExistence type="predicted"/>
<accession>M6CXP9</accession>
<name>M6CXP9_9LEPT</name>
<evidence type="ECO:0000313" key="1">
    <source>
        <dbReference type="EMBL" id="EMJ96662.1"/>
    </source>
</evidence>
<organism evidence="1 2">
    <name type="scientific">Leptospira alstonii serovar Sichuan str. 79601</name>
    <dbReference type="NCBI Taxonomy" id="1218565"/>
    <lineage>
        <taxon>Bacteria</taxon>
        <taxon>Pseudomonadati</taxon>
        <taxon>Spirochaetota</taxon>
        <taxon>Spirochaetia</taxon>
        <taxon>Leptospirales</taxon>
        <taxon>Leptospiraceae</taxon>
        <taxon>Leptospira</taxon>
    </lineage>
</organism>
<gene>
    <name evidence="1" type="ORF">LEP1GSC194_4352</name>
</gene>
<evidence type="ECO:0000313" key="2">
    <source>
        <dbReference type="Proteomes" id="UP000011988"/>
    </source>
</evidence>
<sequence>MLNLLSVIRIEGPLANVRSRLKRIFPEKVARTKVFSPTRRDLLQIFQNFKKIQLRKRVMKSQKRALIFTSSSLKFSIRFGKKFFLSSVASPV</sequence>
<comment type="caution">
    <text evidence="1">The sequence shown here is derived from an EMBL/GenBank/DDBJ whole genome shotgun (WGS) entry which is preliminary data.</text>
</comment>
<reference evidence="1 2" key="1">
    <citation type="submission" date="2013-01" db="EMBL/GenBank/DDBJ databases">
        <authorList>
            <person name="Harkins D.M."/>
            <person name="Durkin A.S."/>
            <person name="Brinkac L.M."/>
            <person name="Haft D.H."/>
            <person name="Selengut J.D."/>
            <person name="Sanka R."/>
            <person name="DePew J."/>
            <person name="Purushe J."/>
            <person name="Galloway R.L."/>
            <person name="Vinetz J.M."/>
            <person name="Sutton G.G."/>
            <person name="Nierman W.C."/>
            <person name="Fouts D.E."/>
        </authorList>
    </citation>
    <scope>NUCLEOTIDE SEQUENCE [LARGE SCALE GENOMIC DNA]</scope>
    <source>
        <strain evidence="1 2">79601</strain>
    </source>
</reference>
<protein>
    <submittedName>
        <fullName evidence="1">Uncharacterized protein</fullName>
    </submittedName>
</protein>
<dbReference type="Proteomes" id="UP000011988">
    <property type="component" value="Unassembled WGS sequence"/>
</dbReference>